<evidence type="ECO:0000256" key="4">
    <source>
        <dbReference type="ARBA" id="ARBA00022448"/>
    </source>
</evidence>
<evidence type="ECO:0000256" key="11">
    <source>
        <dbReference type="ARBA" id="ARBA00023274"/>
    </source>
</evidence>
<keyword evidence="10 14" id="KW-0472">Membrane</keyword>
<dbReference type="Pfam" id="PF12624">
    <property type="entry name" value="VPS13_N"/>
    <property type="match status" value="1"/>
</dbReference>
<evidence type="ECO:0000313" key="17">
    <source>
        <dbReference type="Proteomes" id="UP000070544"/>
    </source>
</evidence>
<feature type="transmembrane region" description="Helical" evidence="14">
    <location>
        <begin position="307"/>
        <end position="333"/>
    </location>
</feature>
<keyword evidence="7 12" id="KW-0689">Ribosomal protein</keyword>
<dbReference type="PANTHER" id="PTHR16166:SF93">
    <property type="entry name" value="INTERMEMBRANE LIPID TRANSFER PROTEIN VPS13"/>
    <property type="match status" value="1"/>
</dbReference>
<evidence type="ECO:0000256" key="13">
    <source>
        <dbReference type="SAM" id="MobiDB-lite"/>
    </source>
</evidence>
<proteinExistence type="inferred from homology"/>
<evidence type="ECO:0000256" key="5">
    <source>
        <dbReference type="ARBA" id="ARBA00022692"/>
    </source>
</evidence>
<evidence type="ECO:0000256" key="8">
    <source>
        <dbReference type="ARBA" id="ARBA00022989"/>
    </source>
</evidence>
<dbReference type="OrthoDB" id="428159at2759"/>
<feature type="compositionally biased region" description="Low complexity" evidence="13">
    <location>
        <begin position="1486"/>
        <end position="1497"/>
    </location>
</feature>
<dbReference type="InterPro" id="IPR003892">
    <property type="entry name" value="CUE"/>
</dbReference>
<dbReference type="InterPro" id="IPR026847">
    <property type="entry name" value="VPS13"/>
</dbReference>
<dbReference type="Pfam" id="PF02845">
    <property type="entry name" value="CUE"/>
    <property type="match status" value="1"/>
</dbReference>
<comment type="subcellular location">
    <subcellularLocation>
        <location evidence="1">Membrane</location>
        <topology evidence="1">Multi-pass membrane protein</topology>
    </subcellularLocation>
</comment>
<feature type="region of interest" description="Disordered" evidence="13">
    <location>
        <begin position="2449"/>
        <end position="2468"/>
    </location>
</feature>
<dbReference type="SUPFAM" id="SSF46934">
    <property type="entry name" value="UBA-like"/>
    <property type="match status" value="1"/>
</dbReference>
<dbReference type="GO" id="GO:0006623">
    <property type="term" value="P:protein targeting to vacuole"/>
    <property type="evidence" value="ECO:0007669"/>
    <property type="project" value="TreeGrafter"/>
</dbReference>
<dbReference type="PROSITE" id="PS01194">
    <property type="entry name" value="RIBOSOMAL_L15E"/>
    <property type="match status" value="1"/>
</dbReference>
<dbReference type="GO" id="GO:0005840">
    <property type="term" value="C:ribosome"/>
    <property type="evidence" value="ECO:0007669"/>
    <property type="project" value="UniProtKB-KW"/>
</dbReference>
<dbReference type="GO" id="GO:0045324">
    <property type="term" value="P:late endosome to vacuole transport"/>
    <property type="evidence" value="ECO:0007669"/>
    <property type="project" value="TreeGrafter"/>
</dbReference>
<dbReference type="PROSITE" id="PS51140">
    <property type="entry name" value="CUE"/>
    <property type="match status" value="1"/>
</dbReference>
<keyword evidence="17" id="KW-1185">Reference proteome</keyword>
<evidence type="ECO:0000256" key="1">
    <source>
        <dbReference type="ARBA" id="ARBA00004141"/>
    </source>
</evidence>
<dbReference type="GO" id="GO:1990904">
    <property type="term" value="C:ribonucleoprotein complex"/>
    <property type="evidence" value="ECO:0007669"/>
    <property type="project" value="UniProtKB-KW"/>
</dbReference>
<dbReference type="SMART" id="SM00698">
    <property type="entry name" value="MORN"/>
    <property type="match status" value="9"/>
</dbReference>
<feature type="compositionally biased region" description="Low complexity" evidence="13">
    <location>
        <begin position="1922"/>
        <end position="1934"/>
    </location>
</feature>
<dbReference type="FunFam" id="3.40.1120.10:FF:000001">
    <property type="entry name" value="Ribosomal protein L15"/>
    <property type="match status" value="1"/>
</dbReference>
<dbReference type="Pfam" id="PF25036">
    <property type="entry name" value="VPS13_VAB"/>
    <property type="match status" value="2"/>
</dbReference>
<dbReference type="SMART" id="SM00546">
    <property type="entry name" value="CUE"/>
    <property type="match status" value="1"/>
</dbReference>
<dbReference type="SUPFAM" id="SSF82185">
    <property type="entry name" value="Histone H3 K4-specific methyltransferase SET7/9 N-terminal domain"/>
    <property type="match status" value="3"/>
</dbReference>
<feature type="region of interest" description="Disordered" evidence="13">
    <location>
        <begin position="4787"/>
        <end position="4817"/>
    </location>
</feature>
<name>A0A139A278_GONPJ</name>
<accession>A0A139A278</accession>
<feature type="compositionally biased region" description="Polar residues" evidence="13">
    <location>
        <begin position="4582"/>
        <end position="4594"/>
    </location>
</feature>
<evidence type="ECO:0000256" key="9">
    <source>
        <dbReference type="ARBA" id="ARBA00023055"/>
    </source>
</evidence>
<dbReference type="InterPro" id="IPR009543">
    <property type="entry name" value="VPS13_VAB"/>
</dbReference>
<feature type="compositionally biased region" description="Basic and acidic residues" evidence="13">
    <location>
        <begin position="4802"/>
        <end position="4817"/>
    </location>
</feature>
<feature type="compositionally biased region" description="Low complexity" evidence="13">
    <location>
        <begin position="2449"/>
        <end position="2460"/>
    </location>
</feature>
<dbReference type="GO" id="GO:0043130">
    <property type="term" value="F:ubiquitin binding"/>
    <property type="evidence" value="ECO:0007669"/>
    <property type="project" value="InterPro"/>
</dbReference>
<dbReference type="InterPro" id="IPR003409">
    <property type="entry name" value="MORN"/>
</dbReference>
<dbReference type="InterPro" id="IPR056748">
    <property type="entry name" value="VPS13-like_C"/>
</dbReference>
<evidence type="ECO:0000259" key="15">
    <source>
        <dbReference type="PROSITE" id="PS51140"/>
    </source>
</evidence>
<dbReference type="Pfam" id="PF25037">
    <property type="entry name" value="VPS13_C"/>
    <property type="match status" value="1"/>
</dbReference>
<dbReference type="Gene3D" id="2.20.110.10">
    <property type="entry name" value="Histone H3 K4-specific methyltransferase SET7/9 N-terminal domain"/>
    <property type="match status" value="5"/>
</dbReference>
<dbReference type="SUPFAM" id="SSF54189">
    <property type="entry name" value="Ribosomal proteins S24e, L23 and L15e"/>
    <property type="match status" value="1"/>
</dbReference>
<dbReference type="GO" id="GO:0045053">
    <property type="term" value="P:protein retention in Golgi apparatus"/>
    <property type="evidence" value="ECO:0007669"/>
    <property type="project" value="TreeGrafter"/>
</dbReference>
<dbReference type="Gene3D" id="1.10.8.10">
    <property type="entry name" value="DNA helicase RuvA subunit, C-terminal domain"/>
    <property type="match status" value="1"/>
</dbReference>
<dbReference type="InterPro" id="IPR009914">
    <property type="entry name" value="DPM2"/>
</dbReference>
<keyword evidence="5 14" id="KW-0812">Transmembrane</keyword>
<reference evidence="16 17" key="1">
    <citation type="journal article" date="2015" name="Genome Biol. Evol.">
        <title>Phylogenomic analyses indicate that early fungi evolved digesting cell walls of algal ancestors of land plants.</title>
        <authorList>
            <person name="Chang Y."/>
            <person name="Wang S."/>
            <person name="Sekimoto S."/>
            <person name="Aerts A.L."/>
            <person name="Choi C."/>
            <person name="Clum A."/>
            <person name="LaButti K.M."/>
            <person name="Lindquist E.A."/>
            <person name="Yee Ngan C."/>
            <person name="Ohm R.A."/>
            <person name="Salamov A.A."/>
            <person name="Grigoriev I.V."/>
            <person name="Spatafora J.W."/>
            <person name="Berbee M.L."/>
        </authorList>
    </citation>
    <scope>NUCLEOTIDE SEQUENCE [LARGE SCALE GENOMIC DNA]</scope>
    <source>
        <strain evidence="16 17">JEL478</strain>
    </source>
</reference>
<dbReference type="PANTHER" id="PTHR16166">
    <property type="entry name" value="VACUOLAR PROTEIN SORTING-ASSOCIATED PROTEIN VPS13"/>
    <property type="match status" value="1"/>
</dbReference>
<dbReference type="GO" id="GO:0180047">
    <property type="term" value="P:dolichol phosphate mannose biosynthetic process"/>
    <property type="evidence" value="ECO:0007669"/>
    <property type="project" value="InterPro"/>
</dbReference>
<feature type="region of interest" description="Disordered" evidence="13">
    <location>
        <begin position="1473"/>
        <end position="1506"/>
    </location>
</feature>
<feature type="compositionally biased region" description="Polar residues" evidence="13">
    <location>
        <begin position="1954"/>
        <end position="1963"/>
    </location>
</feature>
<dbReference type="Pfam" id="PF02493">
    <property type="entry name" value="MORN"/>
    <property type="match status" value="9"/>
</dbReference>
<feature type="region of interest" description="Disordered" evidence="13">
    <location>
        <begin position="2140"/>
        <end position="2170"/>
    </location>
</feature>
<evidence type="ECO:0000256" key="3">
    <source>
        <dbReference type="ARBA" id="ARBA00006857"/>
    </source>
</evidence>
<dbReference type="InterPro" id="IPR020925">
    <property type="entry name" value="Ribosomal_eL15_CS"/>
</dbReference>
<dbReference type="STRING" id="1344416.A0A139A278"/>
<dbReference type="NCBIfam" id="NF003269">
    <property type="entry name" value="PRK04243.1"/>
    <property type="match status" value="1"/>
</dbReference>
<evidence type="ECO:0000256" key="7">
    <source>
        <dbReference type="ARBA" id="ARBA00022980"/>
    </source>
</evidence>
<feature type="region of interest" description="Disordered" evidence="13">
    <location>
        <begin position="3497"/>
        <end position="3533"/>
    </location>
</feature>
<organism evidence="16 17">
    <name type="scientific">Gonapodya prolifera (strain JEL478)</name>
    <name type="common">Monoblepharis prolifera</name>
    <dbReference type="NCBI Taxonomy" id="1344416"/>
    <lineage>
        <taxon>Eukaryota</taxon>
        <taxon>Fungi</taxon>
        <taxon>Fungi incertae sedis</taxon>
        <taxon>Chytridiomycota</taxon>
        <taxon>Chytridiomycota incertae sedis</taxon>
        <taxon>Monoblepharidomycetes</taxon>
        <taxon>Monoblepharidales</taxon>
        <taxon>Gonapodyaceae</taxon>
        <taxon>Gonapodya</taxon>
    </lineage>
</organism>
<dbReference type="InterPro" id="IPR024794">
    <property type="entry name" value="Rbsml_eL15_core_dom_sf"/>
</dbReference>
<keyword evidence="6" id="KW-0677">Repeat</keyword>
<dbReference type="GO" id="GO:0007005">
    <property type="term" value="P:mitochondrion organization"/>
    <property type="evidence" value="ECO:0007669"/>
    <property type="project" value="TreeGrafter"/>
</dbReference>
<feature type="region of interest" description="Disordered" evidence="13">
    <location>
        <begin position="4277"/>
        <end position="4397"/>
    </location>
</feature>
<dbReference type="GO" id="GO:0005789">
    <property type="term" value="C:endoplasmic reticulum membrane"/>
    <property type="evidence" value="ECO:0007669"/>
    <property type="project" value="InterPro"/>
</dbReference>
<dbReference type="GO" id="GO:0030234">
    <property type="term" value="F:enzyme regulator activity"/>
    <property type="evidence" value="ECO:0007669"/>
    <property type="project" value="InterPro"/>
</dbReference>
<keyword evidence="11 12" id="KW-0687">Ribonucleoprotein</keyword>
<dbReference type="Pfam" id="PF00827">
    <property type="entry name" value="Ribosomal_L15e"/>
    <property type="match status" value="1"/>
</dbReference>
<dbReference type="Gene3D" id="3.40.1120.10">
    <property type="entry name" value="Ribosomal protein l15e"/>
    <property type="match status" value="1"/>
</dbReference>
<dbReference type="CDD" id="cd14279">
    <property type="entry name" value="CUE"/>
    <property type="match status" value="1"/>
</dbReference>
<dbReference type="InterPro" id="IPR026854">
    <property type="entry name" value="VPS13_N"/>
</dbReference>
<dbReference type="InterPro" id="IPR000439">
    <property type="entry name" value="Ribosomal_eL15"/>
</dbReference>
<evidence type="ECO:0000256" key="12">
    <source>
        <dbReference type="RuleBase" id="RU000663"/>
    </source>
</evidence>
<dbReference type="GO" id="GO:0003735">
    <property type="term" value="F:structural constituent of ribosome"/>
    <property type="evidence" value="ECO:0007669"/>
    <property type="project" value="InterPro"/>
</dbReference>
<dbReference type="EMBL" id="KQ965812">
    <property type="protein sequence ID" value="KXS10872.1"/>
    <property type="molecule type" value="Genomic_DNA"/>
</dbReference>
<feature type="compositionally biased region" description="Basic and acidic residues" evidence="13">
    <location>
        <begin position="3522"/>
        <end position="3533"/>
    </location>
</feature>
<feature type="domain" description="CUE" evidence="15">
    <location>
        <begin position="4394"/>
        <end position="4437"/>
    </location>
</feature>
<dbReference type="Proteomes" id="UP000070544">
    <property type="component" value="Unassembled WGS sequence"/>
</dbReference>
<feature type="compositionally biased region" description="Low complexity" evidence="13">
    <location>
        <begin position="4343"/>
        <end position="4358"/>
    </location>
</feature>
<feature type="compositionally biased region" description="Basic and acidic residues" evidence="13">
    <location>
        <begin position="4308"/>
        <end position="4325"/>
    </location>
</feature>
<keyword evidence="9" id="KW-0445">Lipid transport</keyword>
<feature type="compositionally biased region" description="Basic and acidic residues" evidence="13">
    <location>
        <begin position="3497"/>
        <end position="3512"/>
    </location>
</feature>
<dbReference type="GO" id="GO:0006412">
    <property type="term" value="P:translation"/>
    <property type="evidence" value="ECO:0007669"/>
    <property type="project" value="InterPro"/>
</dbReference>
<evidence type="ECO:0000256" key="14">
    <source>
        <dbReference type="SAM" id="Phobius"/>
    </source>
</evidence>
<feature type="compositionally biased region" description="Low complexity" evidence="13">
    <location>
        <begin position="4368"/>
        <end position="4378"/>
    </location>
</feature>
<evidence type="ECO:0000256" key="2">
    <source>
        <dbReference type="ARBA" id="ARBA00006545"/>
    </source>
</evidence>
<keyword evidence="4" id="KW-0813">Transport</keyword>
<evidence type="ECO:0000313" key="16">
    <source>
        <dbReference type="EMBL" id="KXS10872.1"/>
    </source>
</evidence>
<dbReference type="InterPro" id="IPR012678">
    <property type="entry name" value="Ribosomal_uL23/eL15/eS24_sf"/>
</dbReference>
<dbReference type="SMART" id="SM01384">
    <property type="entry name" value="Ribosomal_L15e"/>
    <property type="match status" value="1"/>
</dbReference>
<protein>
    <recommendedName>
        <fullName evidence="12">Ribosomal protein L15</fullName>
    </recommendedName>
</protein>
<evidence type="ECO:0000256" key="10">
    <source>
        <dbReference type="ARBA" id="ARBA00023136"/>
    </source>
</evidence>
<feature type="transmembrane region" description="Helical" evidence="14">
    <location>
        <begin position="354"/>
        <end position="376"/>
    </location>
</feature>
<evidence type="ECO:0000256" key="6">
    <source>
        <dbReference type="ARBA" id="ARBA00022737"/>
    </source>
</evidence>
<sequence length="4962" mass="554060">MWWPQPLPIWCTGTGNCKFHKQRGWEWATKAAGMDGWMGGRTRKWAVELIPDSDYMRMEEEQLTQQQKWTSGRALCVGVVEIQAYKYLEELYKKKQSDVMRFLLRLRAWEYRQLNVIHRASRPSRPDKARRLGYKAKQGYVIYRIRVRRGGRKRPVPKGQVYGKPGNQGILQLKYQRSLRATAEERIGRRCPNLRVLNSYWVNEDATYKYFEVIAVDPSHKAIRRDARINWIAKPVHKRREARALTSIGKKNRGIGKGHGFNKTIGGGRSASWKRRNTLSLRRMGCSSVLRVVVESVVVESTLEDKVVGAAIMALSAAVFVYYTLWVFVLPFVPADHFLGSFFLDRIWAIRIPVALLIVGLTGVGGVTAMLTRLVISSYTGSSDEATNLPHGEGTATFLNRGSTYTGAWRSGLMEGRGTFRWDDGTAYQGTLAGNKITGSGVYRWTDGSLYRGGVKSGLRNGNGVFTCAAREATYKGDWVDGKHHGYGVLIYDSSGTCYYEGEWVDGVKSGKGVMHYSSGNVYDGEWANNQKHGRGKMIWKDCGEVYVGEWEKGLQSGSGVYTWPLRHPAKKWRYPFENQYEGQWKFGLREGSGKFVYASGAIYQGEWRGNRKNGPGVFITENGVRYTDTPYEFIINDLVSDVECIQAGKDLNATITRHISVLNDIYETYSSVGPMKYPRDPRAALSRMQLWRLIDDYRIHKKGKTMTDMDRAYAAGYQNDDLFKHRFEDPHAVSEQFIFYDFVQYLIRVANLLYAENEASFPNEHILASRLGLFLKNDILPQLHNLTRDPDNPRELLLNKVESVFAEKLRAIYEKNTKKFPRALNECRQNRALLMRDVLWILNEFGLFDATKGPLTTTWVLSYFQERSPDNCDWNLEVELTFYEMLVILFDCALARARARGPGVTEHQVVINLPLEIPVIAAPSDQNISSPDPTVEGAPGAPTMSFSVPGVEVEATPTLGTKASDIDKATVLDDSKTIVRPASSGALPKTTSASFDAVASRIAVVDSGPEIVFDGSHIAVTTGDYDTSTLPTFSGGDCQQRIEIIANARGSIDIDPQQVVNLDPQQLNVAVWSGDVVLKNLRLKREALDKFQLPIDVVSGYIGELTMQIPWSDLRGSPVKILVRNVYVLAGPKAEADYDPKLEEERGQAAKQEKLKALEALSNQSTSTSLETPETQTFLTQLTTKIIDNLQFTFTDIHIRYEDKSTNPKHPFGFGVSLKELTAVSTDADGRPAFVQETDTIHKLLTLKCLAVYFNTSIGVEGAKSAGHKQLLNLTPDEFRATFAALIASPDDTPKHQYVLRPVSGTGRMHIKKHQYKQDGKNNEIDLDFDDFALGLDRDQYSNALMLASAFARYSKAYTYRKYRPPHSSTPATHPKEWLLFAGTSVLSDIRDRNRKWSWSFFQERRNDRLAYVKLWNDRQKRLKMVGAAPGKPAAQPNADADQGLEELERKLSYEDIRLYRSYAMMELQKEETEAVASPSPQVVESTAPESSTAESESQDSGAQATAESSFGWLSSWWSGGTSTAVPTKTAAATNNASTTTSLVPSLVAADDIERIFESIEYDPSKVFEAAAVPRDFVKWIINMQLKTGSLHLLTDQQQEIPKTLASLTFDGFKTEYLLRPDSWRLTWDLKGMSLFDGSSSSTLFPLLIQAKRSKASSDATETDSSVTFLHGVFEQNPLDIDADLSVKLKLLPLEIVYTPTIVTALTDFFRPSAAHSEGTEFLLTYAEDTVHSITSTTRAGLELLVLQQKTALVVLDLDAPVFVIPESVSTLETTVVALDMGHLLVESKPVSSSSKDLVKKRQGKKLSPDEFLQLQQMAYDKWAIKLSDVQVLVGRSVEGTLRQLSDSTANTEFDYHFVERIEALVDVDVCRIQEVELPLVKVAARIPNIQVNFSDFKYQRLMYSLDSVLAPLIGTSISKQNSSSSLDSQTESANGQNLNVVDSEPVPVAGGQSPNQQQNDASPLVSDVGTRNSTETPESVDESRYVYFQLEMNLDRASFAVKKADQVHSSEKTLADLTITGMQLQVETKKFELGVALHIHDAYITDKVHGDQGDKYLMEPLYRTLGFTGEPISDDAHLVDVRYASVSSTHPDFTSKYDSVNQKIDVALQTVLLNVNPESILSLYDFTLVTFAPPTLPSNATGPSHQEPSDTPAVAKAGTGSEENGSNSLTSAETKIYFSLDMKGVRLVINDKNLKRLATADIKRGQVAIVSERSTTVVRGTLGDILLVDDVGYRSPFKEIISIEGDRVADFEFHTYDRTTLGYPGYDSSLRITGESVKLTYIEPAFTGLLDWMKEFEQMRKVYEAARRAAIDSAVQMQQSAGRFHFNIQFKSPIVVLPRPNADCYDFLEAHLGEISAVNLFEHIKSDEEVLATRNAIKVELQSMTLHSAVIGSDGVVALPPFPILEDVSPPPIPGTEVQATFSPINVDVDERQYAMLLETFVFLTSSGSSTSQSGPSSEQKNEEKMPKITAPAEVNLAILLKFESIELKLLRGDRIVSGSDIDTAMAAAKITGTHQVRLGTASVTDIRKDAHSHYREILLPGNGDDQIVVDYSATETGDAMIVVTVDSPQAVLPPELVLAIADWVMHPKHFKAPRNTPTNTNDLIPSLELEPKSRFSFRIKFIDADIAILDDPAIKETEAVYLKAKQIVVTYEDAVKFSIKEGGLWICAMNRRSDTSLRLFHNFDLSATYDQRDTAPGHQLTAVSLDVPKQLNVRLSFNDILLFGRVVNKITKSFGSNSIDNALLDTPKKAESILAPAPSPQRDETILRHESVHVGKFELLASNWSDNLDMTLFLNTSVNCYNLKVSQWEPLLEPIVFNATISRTGRDDELNIDLSPRGKVEINLTHQFVQSCLDAFNSVGTVKEVDQRSDVSQRNLATRKAGLAPYLLRNRTGYQLIVTSENGTQQTLENDSDTMYKTQDWKTLREGINIESEGSKTFILRPPINGAFHRLVVDVRLRDKIKYVTFRSSLVLRNDCLTPIDVRLKPSGLQGQVFGEYRIGPGDEWAIPIEAAFHDKLQIKPPGSSSGARDQYPEMTIHIYAPLEIENLLPFDVRYAVLDRTRNNDFTDVLRAGQVAPIHSVLPSDVIAFTLSITDIDYHASDVAILSNLELDYRDDKIELRNANRHATLLRFKYIESKKKSTRVQVYSPYWILNRTNLDVTVSAKTILSNSYIASQGAAKWDALSAEVQPFLFSFPSLELRNRAFVKIANSAPSRPLTLDAVGSSYEEVLNATDGFMYHLGVSIAEGEGKYHLTKVVTIAPRFILKVNADSRDLLYNIPLPLSPFCKNDLDEDIHLKQHGTPKESEFYLARKSVQSLMLLEKGADILLKVRTSGLLNEWSAPFRLSDVGSTFLKLGKMGSSLEELVRVTIKVESATIFVHFSREDRWPYRIENRTDIDFYVFQKDNSRRKYPVPRNSQLQYAWDDLMLKKRLIVAAQNVERQISLQEIGPSTPMRIKGASGERLVDVEVKSDGPQIVCLLSDFDPAKSRFREAKRSSFESIRRSTESDRLGATSMELPSKTKERRPGTPRIDDLERIRRPSSTGPNDAREGFEVVGVQDKGLVAFHFGFERLGLSVVGPDAQVDNQMPNALEPIILYPTVIPRVGDTFPVLQGAVLVLKEQENQSFGLEYVKSSDFLVQELSLELDEDILLALVEMMKFESPGEVVERPYNAAVLLPQFPKEEDSKIYFEAFRLQPIRMNLTFTRTERVQKEDATPRSKTVASFFLDVLTMTIGNVHDAKLDFGMLYVENMIVDFGELRDKIIQKYYSDVMSQLHRVIGSADVLGNPLGLFNNISSGVQDFFYEPYAGMVEVNPESVVLGLRSGTAKLINKTAFSVSDTFQKITGSLGKGLAVASMDDEYQRQRRNATLRKNRPKDPFSGITSGVVSFGQSLTSAVTGVVTQPMKGASRGVEGVAKGLMRGTIGLVTKPVAGIFDLASNVTDGIRASTQSPGIGENQLDRIRLPRYIGKDNVLRPFDEYKARGQWCLRLMQDENETPEYYVYHCELADSPVSDPWNGGEFNIFALVTDRRVLRVRFSPTSSTATKEWAVEFEDVFLAPRIDPPYTVVLSERHGATKARERALAARDEGSATIKNWLMEKQGRMDVAVLVKGLFIIFTRKNIVTTLIFFRFILVGLLANLVGPLTGVRSTQLLCKKFLFFCNNLSNFFCDTPKKRYAQYCMQVQHGEEVLQLQSRTPLQGGVVYVGHDASGGSNVLKERFHDGLVQTRSQVDGNRSSVGPFFHSTSHHPMSLSSISTTPENTFAVVGGWERIMEGRSSSGKTNHIQLTNLDGQPCGDSDAASFQSKETDIGGVERHEVKETTPHHYSIQGQSNVPRREPSRLSSEPSQSEPRSRTPNSRRLQHLPRSYSSNAVSSSRRSDLSRNSENVAMTEHSETLTSLKEMFPRLEHESLQSVLQKQNNDVERAVEVLLAFDELNLTDAVEVGNVALKDNRTGRGFSEDIVGMSEDEIDLDDLMRAVGVPQQSSPHSRFPKMKTRHLNEKQSRQRIMELGMFPHPLVGLHTSPPPRPRSAATSMDIAPISDTPTPRHIRAGSEGAVQNGVRGSGEDYFSDPSAVASPQIPNSELESSSDPSGLYEMESYFDRLSGIFSTVPRSILQRLVFLAEVEGTEDPIQEVIERLLPLMIEPPAGVTFEELVEQQCDGNCEELGERCWWHSAAPGERTQDLLDSGYATNSLAPSSNFGKRRNSTRKGKTFSFVARGVPFPTPSPASRIPPLNASWSTVAAAGTENLPTKGSVGIVQPAVQNGRTTPKRVVETPKLIYLNSRDDPASQAASSSHLTGRDRRFDGWDGDSCSREDGKREYQNIFFLGSSLTAMVSYQARRYMQKVHEHWARYDEIMSSSERWVSVRSEYTEYSYYLPRRNRALRPNEVDLHHFRAAAALPHLEKVLNSYSGSSQGILTDKARWGPTFTVDVFLLFATICASKPFFLVAWYLDNHWAG</sequence>
<keyword evidence="8 14" id="KW-1133">Transmembrane helix</keyword>
<dbReference type="GO" id="GO:0006869">
    <property type="term" value="P:lipid transport"/>
    <property type="evidence" value="ECO:0007669"/>
    <property type="project" value="UniProtKB-KW"/>
</dbReference>
<comment type="similarity">
    <text evidence="3 12">Belongs to the eukaryotic ribosomal protein eL15 family.</text>
</comment>
<feature type="region of interest" description="Disordered" evidence="13">
    <location>
        <begin position="4545"/>
        <end position="4594"/>
    </location>
</feature>
<feature type="region of interest" description="Disordered" evidence="13">
    <location>
        <begin position="1922"/>
        <end position="1982"/>
    </location>
</feature>
<dbReference type="Pfam" id="PF07297">
    <property type="entry name" value="DPM2"/>
    <property type="match status" value="1"/>
</dbReference>
<dbReference type="InterPro" id="IPR009060">
    <property type="entry name" value="UBA-like_sf"/>
</dbReference>
<comment type="similarity">
    <text evidence="2">Belongs to the VPS13 family.</text>
</comment>
<gene>
    <name evidence="16" type="ORF">M427DRAFT_47658</name>
</gene>
<feature type="compositionally biased region" description="Polar residues" evidence="13">
    <location>
        <begin position="4278"/>
        <end position="4293"/>
    </location>
</feature>